<feature type="coiled-coil region" evidence="13">
    <location>
        <begin position="836"/>
        <end position="863"/>
    </location>
</feature>
<evidence type="ECO:0000256" key="2">
    <source>
        <dbReference type="ARBA" id="ARBA00004278"/>
    </source>
</evidence>
<dbReference type="Pfam" id="PF09068">
    <property type="entry name" value="EF-hand_2"/>
    <property type="match status" value="1"/>
</dbReference>
<dbReference type="PANTHER" id="PTHR12268">
    <property type="entry name" value="E3 UBIQUITIN-PROTEIN LIGASE KCMF1"/>
    <property type="match status" value="1"/>
</dbReference>
<evidence type="ECO:0000256" key="9">
    <source>
        <dbReference type="ARBA" id="ARBA00023136"/>
    </source>
</evidence>
<feature type="coiled-coil region" evidence="13">
    <location>
        <begin position="784"/>
        <end position="811"/>
    </location>
</feature>
<dbReference type="InterPro" id="IPR001202">
    <property type="entry name" value="WW_dom"/>
</dbReference>
<dbReference type="CDD" id="cd00201">
    <property type="entry name" value="WW"/>
    <property type="match status" value="1"/>
</dbReference>
<dbReference type="PROSITE" id="PS01357">
    <property type="entry name" value="ZF_ZZ_1"/>
    <property type="match status" value="1"/>
</dbReference>
<protein>
    <submittedName>
        <fullName evidence="19 20">Calponin-homology (CH) domain-containing protein</fullName>
    </submittedName>
</protein>
<dbReference type="Gene3D" id="1.10.238.10">
    <property type="entry name" value="EF-hand"/>
    <property type="match status" value="2"/>
</dbReference>
<dbReference type="InterPro" id="IPR036872">
    <property type="entry name" value="CH_dom_sf"/>
</dbReference>
<feature type="compositionally biased region" description="Low complexity" evidence="14">
    <location>
        <begin position="288"/>
        <end position="310"/>
    </location>
</feature>
<dbReference type="GO" id="GO:0003779">
    <property type="term" value="F:actin binding"/>
    <property type="evidence" value="ECO:0007669"/>
    <property type="project" value="UniProtKB-KW"/>
</dbReference>
<dbReference type="Pfam" id="PF23729">
    <property type="entry name" value="Spectrin_Dys-1"/>
    <property type="match status" value="1"/>
</dbReference>
<dbReference type="CDD" id="cd00176">
    <property type="entry name" value="SPEC"/>
    <property type="match status" value="4"/>
</dbReference>
<evidence type="ECO:0000256" key="1">
    <source>
        <dbReference type="ARBA" id="ARBA00004245"/>
    </source>
</evidence>
<keyword evidence="8" id="KW-0106">Calcium</keyword>
<evidence type="ECO:0000256" key="6">
    <source>
        <dbReference type="ARBA" id="ARBA00022771"/>
    </source>
</evidence>
<dbReference type="Gene3D" id="1.20.58.60">
    <property type="match status" value="8"/>
</dbReference>
<accession>A0A913HW11</accession>
<keyword evidence="3" id="KW-1003">Cell membrane</keyword>
<keyword evidence="11" id="KW-0206">Cytoskeleton</keyword>
<dbReference type="InterPro" id="IPR043145">
    <property type="entry name" value="Znf_ZZ_sf"/>
</dbReference>
<comment type="subcellular location">
    <subcellularLocation>
        <location evidence="2">Cell membrane</location>
        <location evidence="2">Sarcolemma</location>
        <topology evidence="2">Peripheral membrane protein</topology>
        <orientation evidence="2">Cytoplasmic side</orientation>
    </subcellularLocation>
    <subcellularLocation>
        <location evidence="1">Cytoplasm</location>
        <location evidence="1">Cytoskeleton</location>
    </subcellularLocation>
</comment>
<dbReference type="InterPro" id="IPR050774">
    <property type="entry name" value="KCMF1/Dystrophin"/>
</dbReference>
<keyword evidence="7" id="KW-0862">Zinc</keyword>
<dbReference type="Gene3D" id="2.20.70.10">
    <property type="match status" value="1"/>
</dbReference>
<dbReference type="Pfam" id="PF00435">
    <property type="entry name" value="Spectrin"/>
    <property type="match status" value="2"/>
</dbReference>
<feature type="coiled-coil region" evidence="13">
    <location>
        <begin position="599"/>
        <end position="626"/>
    </location>
</feature>
<dbReference type="Gene3D" id="1.10.418.10">
    <property type="entry name" value="Calponin-like domain"/>
    <property type="match status" value="1"/>
</dbReference>
<dbReference type="SMART" id="SM00291">
    <property type="entry name" value="ZnF_ZZ"/>
    <property type="match status" value="1"/>
</dbReference>
<evidence type="ECO:0000259" key="16">
    <source>
        <dbReference type="PROSITE" id="PS50021"/>
    </source>
</evidence>
<dbReference type="Gene3D" id="6.10.140.70">
    <property type="match status" value="1"/>
</dbReference>
<evidence type="ECO:0000256" key="4">
    <source>
        <dbReference type="ARBA" id="ARBA00022490"/>
    </source>
</evidence>
<dbReference type="InterPro" id="IPR011992">
    <property type="entry name" value="EF-hand-dom_pair"/>
</dbReference>
<evidence type="ECO:0000256" key="14">
    <source>
        <dbReference type="SAM" id="MobiDB-lite"/>
    </source>
</evidence>
<keyword evidence="18" id="KW-1185">Reference proteome</keyword>
<dbReference type="PROSITE" id="PS50135">
    <property type="entry name" value="ZF_ZZ_2"/>
    <property type="match status" value="1"/>
</dbReference>
<organism evidence="19">
    <name type="scientific">Strongyloides stercoralis</name>
    <name type="common">Threadworm</name>
    <dbReference type="NCBI Taxonomy" id="6248"/>
    <lineage>
        <taxon>Eukaryota</taxon>
        <taxon>Metazoa</taxon>
        <taxon>Ecdysozoa</taxon>
        <taxon>Nematoda</taxon>
        <taxon>Chromadorea</taxon>
        <taxon>Rhabditida</taxon>
        <taxon>Tylenchina</taxon>
        <taxon>Panagrolaimomorpha</taxon>
        <taxon>Strongyloidoidea</taxon>
        <taxon>Strongyloididae</taxon>
        <taxon>Strongyloides</taxon>
    </lineage>
</organism>
<dbReference type="WBParaSite" id="SSTP_0000750000.1">
    <property type="protein sequence ID" value="SSTP_0000750000.1"/>
    <property type="gene ID" value="SSTP_0000750000"/>
</dbReference>
<feature type="coiled-coil region" evidence="13">
    <location>
        <begin position="1372"/>
        <end position="1399"/>
    </location>
</feature>
<dbReference type="InterPro" id="IPR018159">
    <property type="entry name" value="Spectrin/alpha-actinin"/>
</dbReference>
<dbReference type="SMART" id="SM00033">
    <property type="entry name" value="CH"/>
    <property type="match status" value="2"/>
</dbReference>
<keyword evidence="5" id="KW-0479">Metal-binding</keyword>
<name>A0A913HW11_STRER</name>
<dbReference type="SUPFAM" id="SSF57850">
    <property type="entry name" value="RING/U-box"/>
    <property type="match status" value="1"/>
</dbReference>
<feature type="domain" description="Calponin-homology (CH)" evidence="16">
    <location>
        <begin position="137"/>
        <end position="242"/>
    </location>
</feature>
<dbReference type="WBParaSite" id="TCONS_00006875.p1">
    <property type="protein sequence ID" value="TCONS_00006875.p1"/>
    <property type="gene ID" value="XLOC_004978"/>
</dbReference>
<keyword evidence="10" id="KW-0009">Actin-binding</keyword>
<feature type="coiled-coil region" evidence="13">
    <location>
        <begin position="1026"/>
        <end position="1063"/>
    </location>
</feature>
<feature type="domain" description="ZZ-type" evidence="17">
    <location>
        <begin position="3237"/>
        <end position="3293"/>
    </location>
</feature>
<feature type="coiled-coil region" evidence="13">
    <location>
        <begin position="1160"/>
        <end position="1187"/>
    </location>
</feature>
<evidence type="ECO:0000256" key="12">
    <source>
        <dbReference type="PROSITE-ProRule" id="PRU00228"/>
    </source>
</evidence>
<dbReference type="SUPFAM" id="SSF51045">
    <property type="entry name" value="WW domain"/>
    <property type="match status" value="1"/>
</dbReference>
<dbReference type="InterPro" id="IPR001715">
    <property type="entry name" value="CH_dom"/>
</dbReference>
<dbReference type="GO" id="GO:0042383">
    <property type="term" value="C:sarcolemma"/>
    <property type="evidence" value="ECO:0007669"/>
    <property type="project" value="UniProtKB-SubCell"/>
</dbReference>
<dbReference type="SUPFAM" id="SSF47473">
    <property type="entry name" value="EF-hand"/>
    <property type="match status" value="2"/>
</dbReference>
<feature type="coiled-coil region" evidence="13">
    <location>
        <begin position="3421"/>
        <end position="3448"/>
    </location>
</feature>
<feature type="domain" description="WW" evidence="15">
    <location>
        <begin position="2983"/>
        <end position="3017"/>
    </location>
</feature>
<evidence type="ECO:0000256" key="10">
    <source>
        <dbReference type="ARBA" id="ARBA00023203"/>
    </source>
</evidence>
<dbReference type="SUPFAM" id="SSF47576">
    <property type="entry name" value="Calponin-homology domain, CH-domain"/>
    <property type="match status" value="1"/>
</dbReference>
<evidence type="ECO:0000259" key="17">
    <source>
        <dbReference type="PROSITE" id="PS50135"/>
    </source>
</evidence>
<dbReference type="Proteomes" id="UP000035681">
    <property type="component" value="Unplaced"/>
</dbReference>
<feature type="compositionally biased region" description="Basic and acidic residues" evidence="14">
    <location>
        <begin position="315"/>
        <end position="325"/>
    </location>
</feature>
<dbReference type="PROSITE" id="PS50020">
    <property type="entry name" value="WW_DOMAIN_2"/>
    <property type="match status" value="1"/>
</dbReference>
<evidence type="ECO:0000256" key="13">
    <source>
        <dbReference type="SAM" id="Coils"/>
    </source>
</evidence>
<dbReference type="CDD" id="cd16242">
    <property type="entry name" value="EFh_DMD_like"/>
    <property type="match status" value="1"/>
</dbReference>
<dbReference type="GO" id="GO:0005737">
    <property type="term" value="C:cytoplasm"/>
    <property type="evidence" value="ECO:0007669"/>
    <property type="project" value="UniProtKB-ARBA"/>
</dbReference>
<evidence type="ECO:0000259" key="15">
    <source>
        <dbReference type="PROSITE" id="PS50020"/>
    </source>
</evidence>
<proteinExistence type="predicted"/>
<dbReference type="PANTHER" id="PTHR12268:SF14">
    <property type="entry name" value="DYSTROPHIN-1"/>
    <property type="match status" value="1"/>
</dbReference>
<keyword evidence="6 12" id="KW-0863">Zinc-finger</keyword>
<evidence type="ECO:0000313" key="20">
    <source>
        <dbReference type="WBParaSite" id="TCONS_00006875.p1"/>
    </source>
</evidence>
<evidence type="ECO:0000256" key="8">
    <source>
        <dbReference type="ARBA" id="ARBA00022837"/>
    </source>
</evidence>
<dbReference type="GO" id="GO:0046716">
    <property type="term" value="P:muscle cell cellular homeostasis"/>
    <property type="evidence" value="ECO:0007669"/>
    <property type="project" value="UniProtKB-ARBA"/>
</dbReference>
<dbReference type="GO" id="GO:0008270">
    <property type="term" value="F:zinc ion binding"/>
    <property type="evidence" value="ECO:0007669"/>
    <property type="project" value="UniProtKB-KW"/>
</dbReference>
<keyword evidence="9" id="KW-0472">Membrane</keyword>
<feature type="region of interest" description="Disordered" evidence="14">
    <location>
        <begin position="1"/>
        <end position="24"/>
    </location>
</feature>
<reference evidence="19" key="1">
    <citation type="submission" date="2022-10" db="UniProtKB">
        <authorList>
            <consortium name="WormBaseParasite"/>
        </authorList>
    </citation>
    <scope>IDENTIFICATION</scope>
</reference>
<dbReference type="InterPro" id="IPR056503">
    <property type="entry name" value="Spectrin_Dys-1"/>
</dbReference>
<dbReference type="GO" id="GO:0016010">
    <property type="term" value="C:dystrophin-associated glycoprotein complex"/>
    <property type="evidence" value="ECO:0007669"/>
    <property type="project" value="UniProtKB-ARBA"/>
</dbReference>
<feature type="coiled-coil region" evidence="13">
    <location>
        <begin position="3555"/>
        <end position="3592"/>
    </location>
</feature>
<keyword evidence="13" id="KW-0175">Coiled coil</keyword>
<dbReference type="SMART" id="SM00150">
    <property type="entry name" value="SPEC"/>
    <property type="match status" value="8"/>
</dbReference>
<feature type="region of interest" description="Disordered" evidence="14">
    <location>
        <begin position="288"/>
        <end position="340"/>
    </location>
</feature>
<dbReference type="SMART" id="SM00456">
    <property type="entry name" value="WW"/>
    <property type="match status" value="1"/>
</dbReference>
<feature type="coiled-coil region" evidence="13">
    <location>
        <begin position="2535"/>
        <end position="2569"/>
    </location>
</feature>
<evidence type="ECO:0000256" key="3">
    <source>
        <dbReference type="ARBA" id="ARBA00022475"/>
    </source>
</evidence>
<dbReference type="PROSITE" id="PS01159">
    <property type="entry name" value="WW_DOMAIN_1"/>
    <property type="match status" value="1"/>
</dbReference>
<evidence type="ECO:0000256" key="11">
    <source>
        <dbReference type="ARBA" id="ARBA00023212"/>
    </source>
</evidence>
<dbReference type="Pfam" id="PF00569">
    <property type="entry name" value="ZZ"/>
    <property type="match status" value="1"/>
</dbReference>
<dbReference type="Pfam" id="PF00307">
    <property type="entry name" value="CH"/>
    <property type="match status" value="1"/>
</dbReference>
<keyword evidence="4" id="KW-0963">Cytoplasm</keyword>
<dbReference type="PROSITE" id="PS50021">
    <property type="entry name" value="CH"/>
    <property type="match status" value="1"/>
</dbReference>
<feature type="coiled-coil region" evidence="13">
    <location>
        <begin position="1756"/>
        <end position="1818"/>
    </location>
</feature>
<feature type="coiled-coil region" evidence="13">
    <location>
        <begin position="2034"/>
        <end position="2084"/>
    </location>
</feature>
<evidence type="ECO:0000256" key="7">
    <source>
        <dbReference type="ARBA" id="ARBA00022833"/>
    </source>
</evidence>
<dbReference type="InterPro" id="IPR036020">
    <property type="entry name" value="WW_dom_sf"/>
</dbReference>
<dbReference type="GO" id="GO:0099536">
    <property type="term" value="P:synaptic signaling"/>
    <property type="evidence" value="ECO:0007669"/>
    <property type="project" value="TreeGrafter"/>
</dbReference>
<sequence length="3679" mass="427749">MLFSGGASGSSKSKKDDKKEKKVDKNERYEIQEQVFAKWCSWIIDGSNVENFKDIGDNKFLIKLGEYISGKSIPLSNNKHQDIDNVFTTLIPDEEDKIYQISITEVIEGIPKTVSSMFWQIIQVYWKQFAPPGMKELKLSEAIKDWCLEACSQYDEITITDFTSSWRDGMALNALIASYDPTLIDMDKIRNMKGDERIENAINIAKYKLNVPNLLTTKDFHSEYLDNRSVVLYLMTLYLCLVKETSHDSNEKITKKSSDLKNNDIKMISPETAKALQNFNQNIQMTNEEQQQMHQEQINQLSSENQQSSNFINKETPELQHEQTIRSRKSSSSSQKSISKRRMKKYEEQLKDYESCLEQVLAWLLEAEEELNNMGHVSTIDVEKLKEQFKQHEQFMLSLTQSQDSVGKVLARGQHLSQKLEEEQCTAVISQLLIVNQRWETVREKAMERQTELQSNLNNLQLKQLNNISIWLDDMENIIKKRQVIASDIDEIEKQIKDHEDVQEMISIQQSNIEKLSTFVAVIDVENDVSDEAKYDILEKRLHEVGQRWIAICEWAENRANALDGLVELQIQYREELEGLGKWLTNKEVELGFLKSTDILETNEDIKQQLELLQKIETDLEEEHSNFVKLSQLCMELVSKYDKTNISEANKIKKDLDLITSRWDNIVTRLEEYSQALIKSGKTGELYLQSLSSDNEKKLLDSNLGTTIQFPSMEMSYCITTSPSSKEKVQKQEDESPKSEMNIVDDFVHMVGELNDDIQPLYDWQRTFTMNLTPETLPIMIQVCQKKLNEIKVAEVKVEKLQNKLIDIEEGCLSKENLQIVNDVFDNFMKKWGSIVKKISECLENLTEKNIDLEKSAQIASNLNDWLTKIENILSEITKITEPDQRIYRLKKIADQLDSQEKNLVYLQKTLPNSEKVKKLQHRMISILTSIQKYQQNESKATLDEWFNKMEQNLKVGDIFPGNTEFLNDELNKVERLITEMLETKKRNSDNNELCDRIDKLVKNGNSKKHIIIENISKTQQINYKYEKSLEKSNELKCELDNLKKSNESLSVLEKQFKLLRDKITSESQVKDEIIKLLNDINFKISRTNNSKKEELSNTINDMIKNIKENWNVLDLEIDEHLNCLIKEQRKICETEFKNLKELVEKLEKCMNASSDASDAEELSEFLDELEHLLEKIEKVSKQLNSVIPSESCSLKNEVEKFIVHKEAIVASANRRINTLQSAVNTCDKFESDLCKFQNWCTNVGYILSKRVSEDVYATDVPHEYKGSMIDGNLIEQITKEFEDNQKFLKDLDTFIEKSKSQFQSNDRLRILLEHSTSQLNELKTKFEEFKKPVMFNNSVNRILRRLSDIENTVDDLTCCSVNDMEYNLNHCQQLVIELQEIEKELVELNNKKQNFIDCETLSKDEAEGLEHKFDYARNCCKNHIERCEMAEHKLIKCKEYLEKIDFEKETVNKILKDAENPVLSYTADELKNLLIEAKKSIDKIDEFNCLIIENGFKSNIDFDDILEKYGNIQKLFDAECFEQEKMDTDNWDTLLECVTKYKDELDSFLNSLNDIEGIDLRKALFNQRELKNLYNDKVTFLMHVKPELSEKLLLEMNEINNKWNSLEKQINIEDSPVPSKILRCNSDSSEEGIISTVMEYLETPKLIENDTEFNFGNDNIETMTFQEKVSKLNEVFKQAEESLDFQKYPIKDFVDWKERINIFNQWLDKWNPTVNEVLNEGRELAENGRSELDVHDALDKLDNVVEISSNIKEILEKNEKNLNNMMNDWNAYETEIKKLSEDVEELKNNEIDNINNAKETQEKLNQFVKKIEDMNTQWFKMQKNLPGNEDRIAEERRIQSIKQDIFNIGEQINNFINFEIKNKEPSLEKSDKSIKEENSLGMSLHMDVCESEDDDESIHLSSHLSPDGNINKLYSNLDNIEDYFNEPEVLPYDGLEEKAMKLQTIATKLGESEGFVEANQMTMRMSESAEAMKRIKNLKLRLEKRKRHIAERSAILLSLKSLLGQTENVITNHLLRVVKCSDEREITPDLNELEEEQNECDSALAKSAVLLRQCENKINPILDQLSEKDKQNIKSQLEKLKQNFLTSEEIIKKKRGKLENRLSDESKLFGILETLEFWCEECKSYLSIMPNPLDEEDILNVKNKIEQRSNEYDEKITTFHNLENLKNRFVALDCIDNDIKHKMRRDVSNIGTKITDLRLDFRASLTQLETLYVECREYSTKYEEVKSWLDIVKKNLENAETAKIYTPNIHEFLKYQKENEEVIYPKLKILENKWNNVKKKLNDTTMVNITNNNFDDLQLQYNMTTENLNSFVHLHIQDKDDSIENDDDFYHHQLLSAISEVDENKSIHSNVKISQNDTTDNDKTTIPPVQDIIELPMTESFYSSQTNESKEASKPKFNVRELAMLDTIMNIRHWINETERDASITVDITDQMKQKDLIDKIQNLIDELKVRQLESLRIFDTSTEQEIKEKAEICQGDINRITGQCQRRKAQLKEMIDSSRCWDIVRSDIEAWLMEGNDLLNNSSNVNELSDIALKEQLRAVNMLMDQLKEYKQKMKKVNKMSDDLLDNYKIDDGHNLSHIISKLNTKWNKFNDNIRVRKAVLESSIRSRNDFQAALESFEKWLNENEEKIGILYVETESSQGLKSCVKRKELLKKQNECDIGIQGNQEVISSLRQIGFKIIGSLDDEKEKISLREKLEDFDERWQKLIKHHSIIKERLEAAQEESEKLTNNLSDLLYWIEEKNVILNKEQPIGGELALVIKQNDVVKNINKEIEGREMKVTDTIELAYSFLMQHNLRPNLYTKSVLDNNNDTIDDKTEITEREERRIGLKILADCERLKTDWKNLKNKCNEWGKVVEEAHLEMQSLDRAIAESLLAISEIEAEIKKRKPVHELRLEQLKDGLIDNGILKRQIQEASIHIDDMNDAGGRIQASDIVMTSSLRSQINAVNERYALLKREISIRQAALERAFEDFGPSSEHFLIESCQSPWQRAISKCNQLPYYINHDTEVTQWDHPVMVDIMEQVQTFNQVKFSAYRTAMKLRALQKRLCLDLIDMKQLDKAFAKITSTDIGEACGVEQMVTSLVIIFEELAKTHPEKIRNVPMAVDLTINLMLNIFDGCRDGFMRLISFKIILIVFCKASLEDKYKYLFSLIATPNGVEPKRLAVLFYDLIHIPKYLGEAAAFGGSNIEPSVRSCFEHNKFPHTLNIDNFLQWLKKEPQSLVWLPVMHRLASAEYAKHQAKCNVCKMFPIIGLRYRCLHCFNFDMCQNCFFSQRTAKNHKLVHPMQEYCVPTTSGDDVRDFGFMMRNKIRGLKPKVGYLPVNTVDEGKPIENRQVVPNNPITENIHHRMYSFAQKLSKNDDSSSGIECNIEEKNLNSNENGNEYIGMDDSVVLNWKRDNERKSEDVKSPIQLINQVDQMHKEELDQVLHKLQLENIELKRELEKKRQVSNLRSTPNISQLGKGIYGSGHKQYNTFGRYESSKRSDKNLSNGSLPPIVPLHQSKGSYDGYVNHMKRSGSVITQGSQLLSQNMNQHASLQNVEPQNISDEQALIEEARTLRLHKHRLEQRSKVLEEQNKQLETQLERIRKMISTRKSSEPQLLSSPALDSHQNLYECRDMNALTTDDEESCDNGLHKNRMEALIGTCDELGRAMQNLVYNVVATEATDEDIDENEDIINGN</sequence>
<dbReference type="InterPro" id="IPR015154">
    <property type="entry name" value="EF-hand_dom_typ2"/>
</dbReference>
<evidence type="ECO:0000313" key="19">
    <source>
        <dbReference type="WBParaSite" id="SSTP_0000750000.1"/>
    </source>
</evidence>
<dbReference type="CDD" id="cd02334">
    <property type="entry name" value="ZZ_dystrophin"/>
    <property type="match status" value="1"/>
</dbReference>
<dbReference type="GO" id="GO:0050804">
    <property type="term" value="P:modulation of chemical synaptic transmission"/>
    <property type="evidence" value="ECO:0007669"/>
    <property type="project" value="UniProtKB-ARBA"/>
</dbReference>
<dbReference type="GO" id="GO:0045202">
    <property type="term" value="C:synapse"/>
    <property type="evidence" value="ECO:0007669"/>
    <property type="project" value="GOC"/>
</dbReference>
<feature type="region of interest" description="Disordered" evidence="14">
    <location>
        <begin position="3478"/>
        <end position="3500"/>
    </location>
</feature>
<dbReference type="InterPro" id="IPR015153">
    <property type="entry name" value="EF-hand_dom_typ1"/>
</dbReference>
<dbReference type="Gene3D" id="3.30.60.90">
    <property type="match status" value="1"/>
</dbReference>
<feature type="compositionally biased region" description="Basic and acidic residues" evidence="14">
    <location>
        <begin position="13"/>
        <end position="24"/>
    </location>
</feature>
<dbReference type="GO" id="GO:0005856">
    <property type="term" value="C:cytoskeleton"/>
    <property type="evidence" value="ECO:0007669"/>
    <property type="project" value="UniProtKB-SubCell"/>
</dbReference>
<dbReference type="Pfam" id="PF09069">
    <property type="entry name" value="EF-hand_3"/>
    <property type="match status" value="1"/>
</dbReference>
<evidence type="ECO:0000313" key="18">
    <source>
        <dbReference type="Proteomes" id="UP000035681"/>
    </source>
</evidence>
<evidence type="ECO:0000256" key="5">
    <source>
        <dbReference type="ARBA" id="ARBA00022723"/>
    </source>
</evidence>
<dbReference type="InterPro" id="IPR002017">
    <property type="entry name" value="Spectrin_repeat"/>
</dbReference>
<dbReference type="SUPFAM" id="SSF46966">
    <property type="entry name" value="Spectrin repeat"/>
    <property type="match status" value="7"/>
</dbReference>
<dbReference type="InterPro" id="IPR000433">
    <property type="entry name" value="Znf_ZZ"/>
</dbReference>